<dbReference type="InterPro" id="IPR045741">
    <property type="entry name" value="PorV"/>
</dbReference>
<protein>
    <recommendedName>
        <fullName evidence="2">Type IX secretion system protein PorV domain-containing protein</fullName>
    </recommendedName>
</protein>
<dbReference type="Gene3D" id="2.40.160.60">
    <property type="entry name" value="Outer membrane protein transport protein (OMPP1/FadL/TodX)"/>
    <property type="match status" value="1"/>
</dbReference>
<dbReference type="NCBIfam" id="NF033710">
    <property type="entry name" value="T9SS_OM_PorV"/>
    <property type="match status" value="1"/>
</dbReference>
<dbReference type="NCBIfam" id="NF033709">
    <property type="entry name" value="PorV_fam"/>
    <property type="match status" value="1"/>
</dbReference>
<reference evidence="3 4" key="1">
    <citation type="submission" date="2015-12" db="EMBL/GenBank/DDBJ databases">
        <title>Genome sequence of Mucilaginibacter gotjawali.</title>
        <authorList>
            <person name="Lee J.S."/>
            <person name="Lee K.C."/>
            <person name="Kim K.K."/>
            <person name="Lee B.W."/>
        </authorList>
    </citation>
    <scope>NUCLEOTIDE SEQUENCE [LARGE SCALE GENOMIC DNA]</scope>
    <source>
        <strain evidence="3 4">SA3-7</strain>
    </source>
</reference>
<evidence type="ECO:0000256" key="1">
    <source>
        <dbReference type="SAM" id="SignalP"/>
    </source>
</evidence>
<evidence type="ECO:0000259" key="2">
    <source>
        <dbReference type="Pfam" id="PF19572"/>
    </source>
</evidence>
<name>A0A0X8X614_9SPHI</name>
<dbReference type="Pfam" id="PF19572">
    <property type="entry name" value="PorV"/>
    <property type="match status" value="1"/>
</dbReference>
<dbReference type="EMBL" id="AP017313">
    <property type="protein sequence ID" value="BAU56241.1"/>
    <property type="molecule type" value="Genomic_DNA"/>
</dbReference>
<dbReference type="KEGG" id="mgot:MgSA37_04438"/>
<accession>A0A0X8X614</accession>
<feature type="chain" id="PRO_5007071554" description="Type IX secretion system protein PorV domain-containing protein" evidence="1">
    <location>
        <begin position="24"/>
        <end position="396"/>
    </location>
</feature>
<feature type="signal peptide" evidence="1">
    <location>
        <begin position="1"/>
        <end position="23"/>
    </location>
</feature>
<sequence>MKFFSTKAIIFFSGILFPVLAMAQTTGPNVDGTKYNTSSLAAVPFLNITPDSRSGAMGEAGVALSADVNANYWNPAKLAFLEDNDNVSLSYSPWLRQLVPDISMSYLSYAHKIDDRNTFGASLKYFNYGTIQFRDNTQNDLGTYSPNEFALNGSFARKFGEEFSLALTAGFIYSNLSNAVFATGTGAQARAGTAVDAGVALYYNHKIQEFGTDAIFAFGTNISNIGSKISYSNNGPKYFLPANLKIGVANTINLDDYNQLTLTADFNKLLVPTPPITDANGNIVKGVSNDVSVPVGIFQSFSDAPGGFKQELQQITISTGLEYWYDQQFAVRAGYFYENPNNGGSHYLTMGVGFKYDIFNFDFSYLAASQQNSPLANTLRFTLSANFGGDKNAKKQ</sequence>
<evidence type="ECO:0000313" key="4">
    <source>
        <dbReference type="Proteomes" id="UP000218263"/>
    </source>
</evidence>
<dbReference type="Proteomes" id="UP000218263">
    <property type="component" value="Chromosome"/>
</dbReference>
<dbReference type="OrthoDB" id="9758448at2"/>
<keyword evidence="4" id="KW-1185">Reference proteome</keyword>
<organism evidence="3 4">
    <name type="scientific">Mucilaginibacter gotjawali</name>
    <dbReference type="NCBI Taxonomy" id="1550579"/>
    <lineage>
        <taxon>Bacteria</taxon>
        <taxon>Pseudomonadati</taxon>
        <taxon>Bacteroidota</taxon>
        <taxon>Sphingobacteriia</taxon>
        <taxon>Sphingobacteriales</taxon>
        <taxon>Sphingobacteriaceae</taxon>
        <taxon>Mucilaginibacter</taxon>
    </lineage>
</organism>
<gene>
    <name evidence="3" type="ORF">MgSA37_04438</name>
</gene>
<feature type="domain" description="Type IX secretion system protein PorV" evidence="2">
    <location>
        <begin position="40"/>
        <end position="275"/>
    </location>
</feature>
<dbReference type="AlphaFoldDB" id="A0A0X8X614"/>
<proteinExistence type="predicted"/>
<evidence type="ECO:0000313" key="3">
    <source>
        <dbReference type="EMBL" id="BAU56241.1"/>
    </source>
</evidence>
<dbReference type="SUPFAM" id="SSF56935">
    <property type="entry name" value="Porins"/>
    <property type="match status" value="1"/>
</dbReference>
<dbReference type="InterPro" id="IPR047799">
    <property type="entry name" value="T9SS_OM_PorV"/>
</dbReference>
<keyword evidence="1" id="KW-0732">Signal</keyword>